<reference evidence="1 2" key="1">
    <citation type="submission" date="2022-10" db="EMBL/GenBank/DDBJ databases">
        <title>Janthinobacterium sp. hw3 Genome sequencing.</title>
        <authorList>
            <person name="Park S."/>
        </authorList>
    </citation>
    <scope>NUCLEOTIDE SEQUENCE [LARGE SCALE GENOMIC DNA]</scope>
    <source>
        <strain evidence="2">hw3</strain>
    </source>
</reference>
<proteinExistence type="predicted"/>
<protein>
    <submittedName>
        <fullName evidence="1">Uncharacterized protein</fullName>
    </submittedName>
</protein>
<organism evidence="1 2">
    <name type="scientific">Janthinobacterium fluminis</name>
    <dbReference type="NCBI Taxonomy" id="2987524"/>
    <lineage>
        <taxon>Bacteria</taxon>
        <taxon>Pseudomonadati</taxon>
        <taxon>Pseudomonadota</taxon>
        <taxon>Betaproteobacteria</taxon>
        <taxon>Burkholderiales</taxon>
        <taxon>Oxalobacteraceae</taxon>
        <taxon>Janthinobacterium</taxon>
    </lineage>
</organism>
<dbReference type="EMBL" id="JAQQXR010000016">
    <property type="protein sequence ID" value="MDC8760713.1"/>
    <property type="molecule type" value="Genomic_DNA"/>
</dbReference>
<sequence>MQQQRRAQGQGQAGNLRAETVQCAAEPEAAEVGVAQQRIAAEFSAAVQAEGGVDKVLYIKE</sequence>
<comment type="caution">
    <text evidence="1">The sequence shown here is derived from an EMBL/GenBank/DDBJ whole genome shotgun (WGS) entry which is preliminary data.</text>
</comment>
<evidence type="ECO:0000313" key="1">
    <source>
        <dbReference type="EMBL" id="MDC8760713.1"/>
    </source>
</evidence>
<name>A0ABT5K6U2_9BURK</name>
<dbReference type="Proteomes" id="UP001221208">
    <property type="component" value="Unassembled WGS sequence"/>
</dbReference>
<evidence type="ECO:0000313" key="2">
    <source>
        <dbReference type="Proteomes" id="UP001221208"/>
    </source>
</evidence>
<dbReference type="RefSeq" id="WP_273674666.1">
    <property type="nucleotide sequence ID" value="NZ_JAQQXR010000016.1"/>
</dbReference>
<accession>A0ABT5K6U2</accession>
<keyword evidence="2" id="KW-1185">Reference proteome</keyword>
<gene>
    <name evidence="1" type="ORF">OIK44_24305</name>
</gene>